<dbReference type="InterPro" id="IPR015943">
    <property type="entry name" value="WD40/YVTN_repeat-like_dom_sf"/>
</dbReference>
<dbReference type="CDD" id="cd00200">
    <property type="entry name" value="WD40"/>
    <property type="match status" value="1"/>
</dbReference>
<proteinExistence type="predicted"/>
<accession>A0AAD7AA78</accession>
<dbReference type="PROSITE" id="PS50294">
    <property type="entry name" value="WD_REPEATS_REGION"/>
    <property type="match status" value="6"/>
</dbReference>
<dbReference type="InterPro" id="IPR020472">
    <property type="entry name" value="WD40_PAC1"/>
</dbReference>
<dbReference type="Gene3D" id="2.60.40.150">
    <property type="entry name" value="C2 domain"/>
    <property type="match status" value="1"/>
</dbReference>
<dbReference type="SUPFAM" id="SSF50978">
    <property type="entry name" value="WD40 repeat-like"/>
    <property type="match status" value="1"/>
</dbReference>
<dbReference type="PROSITE" id="PS50004">
    <property type="entry name" value="C2"/>
    <property type="match status" value="1"/>
</dbReference>
<feature type="repeat" description="WD" evidence="3">
    <location>
        <begin position="935"/>
        <end position="969"/>
    </location>
</feature>
<comment type="caution">
    <text evidence="6">The sequence shown here is derived from an EMBL/GenBank/DDBJ whole genome shotgun (WGS) entry which is preliminary data.</text>
</comment>
<keyword evidence="7" id="KW-1185">Reference proteome</keyword>
<evidence type="ECO:0000256" key="3">
    <source>
        <dbReference type="PROSITE-ProRule" id="PRU00221"/>
    </source>
</evidence>
<evidence type="ECO:0000313" key="7">
    <source>
        <dbReference type="Proteomes" id="UP001218218"/>
    </source>
</evidence>
<dbReference type="PANTHER" id="PTHR19848:SF8">
    <property type="entry name" value="F-BOX AND WD REPEAT DOMAIN CONTAINING 7"/>
    <property type="match status" value="1"/>
</dbReference>
<dbReference type="InterPro" id="IPR000008">
    <property type="entry name" value="C2_dom"/>
</dbReference>
<dbReference type="SUPFAM" id="SSF52540">
    <property type="entry name" value="P-loop containing nucleoside triphosphate hydrolases"/>
    <property type="match status" value="1"/>
</dbReference>
<dbReference type="SMART" id="SM00320">
    <property type="entry name" value="WD40"/>
    <property type="match status" value="7"/>
</dbReference>
<organism evidence="6 7">
    <name type="scientific">Mycena albidolilacea</name>
    <dbReference type="NCBI Taxonomy" id="1033008"/>
    <lineage>
        <taxon>Eukaryota</taxon>
        <taxon>Fungi</taxon>
        <taxon>Dikarya</taxon>
        <taxon>Basidiomycota</taxon>
        <taxon>Agaricomycotina</taxon>
        <taxon>Agaricomycetes</taxon>
        <taxon>Agaricomycetidae</taxon>
        <taxon>Agaricales</taxon>
        <taxon>Marasmiineae</taxon>
        <taxon>Mycenaceae</taxon>
        <taxon>Mycena</taxon>
    </lineage>
</organism>
<feature type="repeat" description="WD" evidence="3">
    <location>
        <begin position="1057"/>
        <end position="1098"/>
    </location>
</feature>
<feature type="domain" description="NACHT" evidence="5">
    <location>
        <begin position="384"/>
        <end position="533"/>
    </location>
</feature>
<evidence type="ECO:0000256" key="1">
    <source>
        <dbReference type="ARBA" id="ARBA00022574"/>
    </source>
</evidence>
<dbReference type="PANTHER" id="PTHR19848">
    <property type="entry name" value="WD40 REPEAT PROTEIN"/>
    <property type="match status" value="1"/>
</dbReference>
<dbReference type="EMBL" id="JARIHO010000011">
    <property type="protein sequence ID" value="KAJ7353300.1"/>
    <property type="molecule type" value="Genomic_DNA"/>
</dbReference>
<feature type="repeat" description="WD" evidence="3">
    <location>
        <begin position="1185"/>
        <end position="1219"/>
    </location>
</feature>
<dbReference type="Proteomes" id="UP001218218">
    <property type="component" value="Unassembled WGS sequence"/>
</dbReference>
<keyword evidence="1 3" id="KW-0853">WD repeat</keyword>
<name>A0AAD7AA78_9AGAR</name>
<evidence type="ECO:0000256" key="2">
    <source>
        <dbReference type="ARBA" id="ARBA00022737"/>
    </source>
</evidence>
<evidence type="ECO:0000259" key="5">
    <source>
        <dbReference type="PROSITE" id="PS50837"/>
    </source>
</evidence>
<feature type="repeat" description="WD" evidence="3">
    <location>
        <begin position="1107"/>
        <end position="1141"/>
    </location>
</feature>
<dbReference type="PROSITE" id="PS00678">
    <property type="entry name" value="WD_REPEATS_1"/>
    <property type="match status" value="6"/>
</dbReference>
<feature type="domain" description="C2" evidence="4">
    <location>
        <begin position="1"/>
        <end position="106"/>
    </location>
</feature>
<feature type="repeat" description="WD" evidence="3">
    <location>
        <begin position="1142"/>
        <end position="1183"/>
    </location>
</feature>
<dbReference type="PROSITE" id="PS50837">
    <property type="entry name" value="NACHT"/>
    <property type="match status" value="1"/>
</dbReference>
<dbReference type="InterPro" id="IPR019775">
    <property type="entry name" value="WD40_repeat_CS"/>
</dbReference>
<keyword evidence="2" id="KW-0677">Repeat</keyword>
<dbReference type="CDD" id="cd00030">
    <property type="entry name" value="C2"/>
    <property type="match status" value="1"/>
</dbReference>
<dbReference type="PRINTS" id="PR00320">
    <property type="entry name" value="GPROTEINBRPT"/>
</dbReference>
<feature type="repeat" description="WD" evidence="3">
    <location>
        <begin position="971"/>
        <end position="1012"/>
    </location>
</feature>
<dbReference type="SUPFAM" id="SSF49562">
    <property type="entry name" value="C2 domain (Calcium/lipid-binding domain, CaLB)"/>
    <property type="match status" value="1"/>
</dbReference>
<dbReference type="Gene3D" id="2.130.10.10">
    <property type="entry name" value="YVTN repeat-like/Quinoprotein amine dehydrogenase"/>
    <property type="match status" value="2"/>
</dbReference>
<sequence length="1280" mass="141755">MYSLLIQSIDGFSWKPSFVLQKEPNLYVAIELDGTRTHQTHTINRAAVPKWNDVFTLSPDRLSSRLSLHLYHKTSVPFNLKNDSCLATVDIDIGTLSERCGTLGTSEKTTTLELIKKDTKVKSAGTLSVRLAAISIVQAGRLEIVGAQTDIESIGFSSGAGRVMEAADTIVKVQSKGGDLASSLDVLISKIDIIVRVGDKLTKIHPYANLAWKVLMSMYKAVKQQQQTDEKIVELVRTMVTTYSFVEDIESLPKKIKGLEDTCLAIVKQTVECAIFIREYTGKGFGDRLVAQALSDGVHQQIDDLSAALNALKQSFDCRLAIHAAFVSAKIFEHVQILVDSNTLRALKPVDMNAFHRALCLAGTRVDILNFIQEWLTMPSDSGNILWLYGVAGSGKSTISTTVSEYFRDLQRLGAFLFFTRTDRAASSPSAVIRTIAYQLASSNPLIRAAISKAINQDPKVTTATSRTQFEKLLLGPLNAAQIHLNGPVIVILDALDECGDPESRRDLVSLLANEFYSLPPMFRFLITSRPDSDIAGDFKHRSRIIKMHLEISITTDIRLYIRSRMDDIRKRHELEDGWPGEDVICTLTEYSDGLFIWASTATKFVDGHRPNQKLESLMMRNARLGFNLDQLFEVALRGSGSWDDPDFALDAQAVLAAIVLGEVSMTAEMIDALFNLQKDRASKHTLNALGCVVQWSPGKVARTLHASFGDYLTDPQRSAGQPWHLDVVTHSYALTLGCFRILKNELRFNICRLKDSYVTNSDVPNLSALADTYISSQLSYACQFWASHLTKTNHEQSIQEELLQFLRNQFLMWLEVVSIQLSRFQSHRKTREKVESWYLFDPQHVLGLVLRSIPDGASSELRNLTQDCLSFIRVFGHLILEAAPHIYLSALAMTPEDSLVRREYLQHFEVIMITAGGSHYWEDYVLHHRPFTRVYSLALSPDGSYIVSGSSNCTLCIWDAETLEPLGESHHHHDSWVSSVAFSPDGSCIVSGSGDCTLCMWDAETLEPLGEPLCGHNNSVLSVAFSPDGTRILSGSRDCTLRIWDAKTLQPLGEPLCGHDYGVLTAAFSPDSSHIVSGSEKNTLCIWDANTGQLLGKRCCDQEGVITSVAFSPNGSCIVSGSSDSTVCIWDAETQQLLGKLHGHEDGVSSVAFSPDGNHIVSGSWDCTLCIWDVETRQPLGGLLRGHKDRVLSVAFSLDGTHIVSGSSDGTLHIWDMEAQSNGYYSSLFFRLSLICINRKRITKSTDTASAAWKILLFVFFASFFGPRNVQIWCLVAGS</sequence>
<dbReference type="Pfam" id="PF00400">
    <property type="entry name" value="WD40"/>
    <property type="match status" value="7"/>
</dbReference>
<dbReference type="InterPro" id="IPR001680">
    <property type="entry name" value="WD40_rpt"/>
</dbReference>
<dbReference type="InterPro" id="IPR007111">
    <property type="entry name" value="NACHT_NTPase"/>
</dbReference>
<evidence type="ECO:0000259" key="4">
    <source>
        <dbReference type="PROSITE" id="PS50004"/>
    </source>
</evidence>
<dbReference type="AlphaFoldDB" id="A0AAD7AA78"/>
<dbReference type="Gene3D" id="3.40.50.300">
    <property type="entry name" value="P-loop containing nucleotide triphosphate hydrolases"/>
    <property type="match status" value="1"/>
</dbReference>
<feature type="repeat" description="WD" evidence="3">
    <location>
        <begin position="1014"/>
        <end position="1055"/>
    </location>
</feature>
<evidence type="ECO:0008006" key="8">
    <source>
        <dbReference type="Google" id="ProtNLM"/>
    </source>
</evidence>
<dbReference type="InterPro" id="IPR036322">
    <property type="entry name" value="WD40_repeat_dom_sf"/>
</dbReference>
<dbReference type="Pfam" id="PF00168">
    <property type="entry name" value="C2"/>
    <property type="match status" value="1"/>
</dbReference>
<dbReference type="InterPro" id="IPR035892">
    <property type="entry name" value="C2_domain_sf"/>
</dbReference>
<gene>
    <name evidence="6" type="ORF">DFH08DRAFT_856466</name>
</gene>
<protein>
    <recommendedName>
        <fullName evidence="8">WD40 repeat-like protein</fullName>
    </recommendedName>
</protein>
<evidence type="ECO:0000313" key="6">
    <source>
        <dbReference type="EMBL" id="KAJ7353300.1"/>
    </source>
</evidence>
<dbReference type="InterPro" id="IPR056884">
    <property type="entry name" value="NPHP3-like_N"/>
</dbReference>
<dbReference type="InterPro" id="IPR027417">
    <property type="entry name" value="P-loop_NTPase"/>
</dbReference>
<dbReference type="PROSITE" id="PS50082">
    <property type="entry name" value="WD_REPEATS_2"/>
    <property type="match status" value="7"/>
</dbReference>
<dbReference type="Pfam" id="PF24883">
    <property type="entry name" value="NPHP3_N"/>
    <property type="match status" value="1"/>
</dbReference>
<reference evidence="6" key="1">
    <citation type="submission" date="2023-03" db="EMBL/GenBank/DDBJ databases">
        <title>Massive genome expansion in bonnet fungi (Mycena s.s.) driven by repeated elements and novel gene families across ecological guilds.</title>
        <authorList>
            <consortium name="Lawrence Berkeley National Laboratory"/>
            <person name="Harder C.B."/>
            <person name="Miyauchi S."/>
            <person name="Viragh M."/>
            <person name="Kuo A."/>
            <person name="Thoen E."/>
            <person name="Andreopoulos B."/>
            <person name="Lu D."/>
            <person name="Skrede I."/>
            <person name="Drula E."/>
            <person name="Henrissat B."/>
            <person name="Morin E."/>
            <person name="Kohler A."/>
            <person name="Barry K."/>
            <person name="LaButti K."/>
            <person name="Morin E."/>
            <person name="Salamov A."/>
            <person name="Lipzen A."/>
            <person name="Mereny Z."/>
            <person name="Hegedus B."/>
            <person name="Baldrian P."/>
            <person name="Stursova M."/>
            <person name="Weitz H."/>
            <person name="Taylor A."/>
            <person name="Grigoriev I.V."/>
            <person name="Nagy L.G."/>
            <person name="Martin F."/>
            <person name="Kauserud H."/>
        </authorList>
    </citation>
    <scope>NUCLEOTIDE SEQUENCE</scope>
    <source>
        <strain evidence="6">CBHHK002</strain>
    </source>
</reference>